<name>A0ABW9XAM8_9SPHN</name>
<feature type="chain" id="PRO_5045971063" evidence="1">
    <location>
        <begin position="21"/>
        <end position="156"/>
    </location>
</feature>
<reference evidence="4" key="1">
    <citation type="submission" date="2020-01" db="EMBL/GenBank/DDBJ databases">
        <title>Sphingomonas sp. strain CSW-10.</title>
        <authorList>
            <person name="Chen W.-M."/>
        </authorList>
    </citation>
    <scope>NUCLEOTIDE SEQUENCE [LARGE SCALE GENOMIC DNA]</scope>
    <source>
        <strain evidence="4">FSY-8</strain>
    </source>
</reference>
<keyword evidence="1" id="KW-0732">Signal</keyword>
<evidence type="ECO:0000313" key="4">
    <source>
        <dbReference type="Proteomes" id="UP000753724"/>
    </source>
</evidence>
<gene>
    <name evidence="3" type="ORF">GTZ99_03330</name>
</gene>
<dbReference type="RefSeq" id="WP_161716842.1">
    <property type="nucleotide sequence ID" value="NZ_JAAAPO010000001.1"/>
</dbReference>
<proteinExistence type="predicted"/>
<dbReference type="Proteomes" id="UP000753724">
    <property type="component" value="Unassembled WGS sequence"/>
</dbReference>
<organism evidence="3 4">
    <name type="scientific">Novosphingobium ovatum</name>
    <dbReference type="NCBI Taxonomy" id="1908523"/>
    <lineage>
        <taxon>Bacteria</taxon>
        <taxon>Pseudomonadati</taxon>
        <taxon>Pseudomonadota</taxon>
        <taxon>Alphaproteobacteria</taxon>
        <taxon>Sphingomonadales</taxon>
        <taxon>Sphingomonadaceae</taxon>
        <taxon>Novosphingobium</taxon>
    </lineage>
</organism>
<comment type="caution">
    <text evidence="3">The sequence shown here is derived from an EMBL/GenBank/DDBJ whole genome shotgun (WGS) entry which is preliminary data.</text>
</comment>
<protein>
    <submittedName>
        <fullName evidence="3">DUF1775 domain-containing protein</fullName>
    </submittedName>
</protein>
<dbReference type="Gene3D" id="2.60.40.2230">
    <property type="entry name" value="Uncharacterised protein YcnI-like PF07987, DUF1775"/>
    <property type="match status" value="1"/>
</dbReference>
<dbReference type="InterPro" id="IPR038507">
    <property type="entry name" value="YcnI-like_sf"/>
</dbReference>
<feature type="domain" description="YncI copper-binding" evidence="2">
    <location>
        <begin position="21"/>
        <end position="143"/>
    </location>
</feature>
<feature type="signal peptide" evidence="1">
    <location>
        <begin position="1"/>
        <end position="20"/>
    </location>
</feature>
<evidence type="ECO:0000313" key="3">
    <source>
        <dbReference type="EMBL" id="NBC35585.1"/>
    </source>
</evidence>
<dbReference type="Pfam" id="PF07987">
    <property type="entry name" value="DUF1775"/>
    <property type="match status" value="1"/>
</dbReference>
<sequence length="156" mass="16442">MIGRWAFGTAALMLAPSVQAHVTLSPAQGVAGARQVYVVRMPNERRVDTVALDLQIPAALRVTGLQQAPGWTLVIDRDATGAIVAVHWTGALPPDQYVEFGLMAVNPATAAELRLSARQTYANGEVVAWNGEVGSRTPAPRVTIAAVAAPMDHSGH</sequence>
<evidence type="ECO:0000256" key="1">
    <source>
        <dbReference type="SAM" id="SignalP"/>
    </source>
</evidence>
<evidence type="ECO:0000259" key="2">
    <source>
        <dbReference type="Pfam" id="PF07987"/>
    </source>
</evidence>
<dbReference type="InterPro" id="IPR012533">
    <property type="entry name" value="YcnI-copper_dom"/>
</dbReference>
<dbReference type="EMBL" id="JAAAPO010000001">
    <property type="protein sequence ID" value="NBC35585.1"/>
    <property type="molecule type" value="Genomic_DNA"/>
</dbReference>
<keyword evidence="4" id="KW-1185">Reference proteome</keyword>
<accession>A0ABW9XAM8</accession>